<protein>
    <recommendedName>
        <fullName evidence="1">non-specific serine/threonine protein kinase</fullName>
        <ecNumber evidence="1">2.7.11.1</ecNumber>
    </recommendedName>
</protein>
<sequence length="458" mass="52852">MKWIHRDIKPDNFLISASGHLKISDFGLSFDGHWAHSQSYHTSQRQGLLDKLGIKIRGDEQDTIEDFANEQAEEDEEESPTRIHLHPKLGSEEHARREGLLAYRNRTQRRKLARSVVGTSQYMAPEVILGQPYDGRCDWWSIGIILYECLYGRTPFYCQNRQKTKECIVQFRSTLSFPDGERWARPTSSSRQWLAPASETVVDLLRGILTEKEQRLSSRQYRPIGRRLAAATGNSAGTSKHAYSNSAEEIKGHRFFHGITWNQLHMQRPPFVPRVKENQSITKYFEDEKDILSDQSSSFDSLKERINPSATETDLRNQLGEHYDRYIALRTEAEKHELGLEDCDDVELVRIKEHFGPGYETWKAERILQVCEERAQRGETLETVANGKDATGRGGAKKEKRRPRDRLLRDPEVGRKVMELRKKNAFFGYTYRRPKAVVLDPMGRRRGGRPSILPLVGE</sequence>
<dbReference type="GO" id="GO:0004674">
    <property type="term" value="F:protein serine/threonine kinase activity"/>
    <property type="evidence" value="ECO:0007669"/>
    <property type="project" value="UniProtKB-KW"/>
</dbReference>
<feature type="region of interest" description="Disordered" evidence="9">
    <location>
        <begin position="70"/>
        <end position="93"/>
    </location>
</feature>
<evidence type="ECO:0000256" key="8">
    <source>
        <dbReference type="ARBA" id="ARBA00048679"/>
    </source>
</evidence>
<evidence type="ECO:0000256" key="5">
    <source>
        <dbReference type="ARBA" id="ARBA00022777"/>
    </source>
</evidence>
<feature type="region of interest" description="Disordered" evidence="9">
    <location>
        <begin position="384"/>
        <end position="408"/>
    </location>
</feature>
<organism evidence="12 13">
    <name type="scientific">Saxophila tyrrhenica</name>
    <dbReference type="NCBI Taxonomy" id="1690608"/>
    <lineage>
        <taxon>Eukaryota</taxon>
        <taxon>Fungi</taxon>
        <taxon>Dikarya</taxon>
        <taxon>Ascomycota</taxon>
        <taxon>Pezizomycotina</taxon>
        <taxon>Dothideomycetes</taxon>
        <taxon>Dothideomycetidae</taxon>
        <taxon>Mycosphaerellales</taxon>
        <taxon>Extremaceae</taxon>
        <taxon>Saxophila</taxon>
    </lineage>
</organism>
<name>A0AAV9P836_9PEZI</name>
<evidence type="ECO:0000256" key="2">
    <source>
        <dbReference type="ARBA" id="ARBA00022527"/>
    </source>
</evidence>
<keyword evidence="4" id="KW-0547">Nucleotide-binding</keyword>
<gene>
    <name evidence="12" type="ORF">LTR77_006430</name>
</gene>
<reference evidence="12 13" key="1">
    <citation type="submission" date="2023-08" db="EMBL/GenBank/DDBJ databases">
        <title>Black Yeasts Isolated from many extreme environments.</title>
        <authorList>
            <person name="Coleine C."/>
            <person name="Stajich J.E."/>
            <person name="Selbmann L."/>
        </authorList>
    </citation>
    <scope>NUCLEOTIDE SEQUENCE [LARGE SCALE GENOMIC DNA]</scope>
    <source>
        <strain evidence="12 13">CCFEE 5935</strain>
    </source>
</reference>
<evidence type="ECO:0000259" key="11">
    <source>
        <dbReference type="PROSITE" id="PS51285"/>
    </source>
</evidence>
<dbReference type="GO" id="GO:0035556">
    <property type="term" value="P:intracellular signal transduction"/>
    <property type="evidence" value="ECO:0007669"/>
    <property type="project" value="TreeGrafter"/>
</dbReference>
<evidence type="ECO:0000256" key="9">
    <source>
        <dbReference type="SAM" id="MobiDB-lite"/>
    </source>
</evidence>
<dbReference type="PANTHER" id="PTHR24356">
    <property type="entry name" value="SERINE/THREONINE-PROTEIN KINASE"/>
    <property type="match status" value="1"/>
</dbReference>
<dbReference type="PANTHER" id="PTHR24356:SF400">
    <property type="entry name" value="SERINE_THREONINE-PROTEIN KINASE CBK1"/>
    <property type="match status" value="1"/>
</dbReference>
<comment type="catalytic activity">
    <reaction evidence="7">
        <text>L-threonyl-[protein] + ATP = O-phospho-L-threonyl-[protein] + ADP + H(+)</text>
        <dbReference type="Rhea" id="RHEA:46608"/>
        <dbReference type="Rhea" id="RHEA-COMP:11060"/>
        <dbReference type="Rhea" id="RHEA-COMP:11605"/>
        <dbReference type="ChEBI" id="CHEBI:15378"/>
        <dbReference type="ChEBI" id="CHEBI:30013"/>
        <dbReference type="ChEBI" id="CHEBI:30616"/>
        <dbReference type="ChEBI" id="CHEBI:61977"/>
        <dbReference type="ChEBI" id="CHEBI:456216"/>
        <dbReference type="EC" id="2.7.11.1"/>
    </reaction>
</comment>
<dbReference type="EC" id="2.7.11.1" evidence="1"/>
<proteinExistence type="predicted"/>
<dbReference type="InterPro" id="IPR011009">
    <property type="entry name" value="Kinase-like_dom_sf"/>
</dbReference>
<dbReference type="InterPro" id="IPR050236">
    <property type="entry name" value="Ser_Thr_kinase_AGC"/>
</dbReference>
<comment type="catalytic activity">
    <reaction evidence="8">
        <text>L-seryl-[protein] + ATP = O-phospho-L-seryl-[protein] + ADP + H(+)</text>
        <dbReference type="Rhea" id="RHEA:17989"/>
        <dbReference type="Rhea" id="RHEA-COMP:9863"/>
        <dbReference type="Rhea" id="RHEA-COMP:11604"/>
        <dbReference type="ChEBI" id="CHEBI:15378"/>
        <dbReference type="ChEBI" id="CHEBI:29999"/>
        <dbReference type="ChEBI" id="CHEBI:30616"/>
        <dbReference type="ChEBI" id="CHEBI:83421"/>
        <dbReference type="ChEBI" id="CHEBI:456216"/>
        <dbReference type="EC" id="2.7.11.1"/>
    </reaction>
</comment>
<dbReference type="EMBL" id="JAVRRT010000009">
    <property type="protein sequence ID" value="KAK5169121.1"/>
    <property type="molecule type" value="Genomic_DNA"/>
</dbReference>
<dbReference type="InterPro" id="IPR000961">
    <property type="entry name" value="AGC-kinase_C"/>
</dbReference>
<evidence type="ECO:0000256" key="6">
    <source>
        <dbReference type="ARBA" id="ARBA00022840"/>
    </source>
</evidence>
<evidence type="ECO:0000256" key="4">
    <source>
        <dbReference type="ARBA" id="ARBA00022741"/>
    </source>
</evidence>
<keyword evidence="3" id="KW-0808">Transferase</keyword>
<dbReference type="InterPro" id="IPR000719">
    <property type="entry name" value="Prot_kinase_dom"/>
</dbReference>
<feature type="domain" description="Protein kinase" evidence="10">
    <location>
        <begin position="1"/>
        <end position="244"/>
    </location>
</feature>
<evidence type="ECO:0000313" key="12">
    <source>
        <dbReference type="EMBL" id="KAK5169121.1"/>
    </source>
</evidence>
<keyword evidence="13" id="KW-1185">Reference proteome</keyword>
<keyword evidence="2" id="KW-0723">Serine/threonine-protein kinase</keyword>
<dbReference type="GO" id="GO:0005524">
    <property type="term" value="F:ATP binding"/>
    <property type="evidence" value="ECO:0007669"/>
    <property type="project" value="UniProtKB-KW"/>
</dbReference>
<evidence type="ECO:0000256" key="3">
    <source>
        <dbReference type="ARBA" id="ARBA00022679"/>
    </source>
</evidence>
<keyword evidence="6" id="KW-0067">ATP-binding</keyword>
<dbReference type="PROSITE" id="PS51285">
    <property type="entry name" value="AGC_KINASE_CTER"/>
    <property type="match status" value="1"/>
</dbReference>
<comment type="caution">
    <text evidence="12">The sequence shown here is derived from an EMBL/GenBank/DDBJ whole genome shotgun (WGS) entry which is preliminary data.</text>
</comment>
<dbReference type="RefSeq" id="XP_064658587.1">
    <property type="nucleotide sequence ID" value="XM_064803672.1"/>
</dbReference>
<dbReference type="Pfam" id="PF00069">
    <property type="entry name" value="Pkinase"/>
    <property type="match status" value="2"/>
</dbReference>
<dbReference type="Proteomes" id="UP001337655">
    <property type="component" value="Unassembled WGS sequence"/>
</dbReference>
<dbReference type="SMART" id="SM00220">
    <property type="entry name" value="S_TKc"/>
    <property type="match status" value="1"/>
</dbReference>
<evidence type="ECO:0000256" key="7">
    <source>
        <dbReference type="ARBA" id="ARBA00047899"/>
    </source>
</evidence>
<evidence type="ECO:0000259" key="10">
    <source>
        <dbReference type="PROSITE" id="PS50011"/>
    </source>
</evidence>
<feature type="domain" description="AGC-kinase C-terminal" evidence="11">
    <location>
        <begin position="257"/>
        <end position="314"/>
    </location>
</feature>
<evidence type="ECO:0000313" key="13">
    <source>
        <dbReference type="Proteomes" id="UP001337655"/>
    </source>
</evidence>
<dbReference type="AlphaFoldDB" id="A0AAV9P836"/>
<dbReference type="GeneID" id="89927770"/>
<dbReference type="PROSITE" id="PS50011">
    <property type="entry name" value="PROTEIN_KINASE_DOM"/>
    <property type="match status" value="1"/>
</dbReference>
<keyword evidence="5" id="KW-0418">Kinase</keyword>
<dbReference type="Gene3D" id="1.10.510.10">
    <property type="entry name" value="Transferase(Phosphotransferase) domain 1"/>
    <property type="match status" value="1"/>
</dbReference>
<accession>A0AAV9P836</accession>
<evidence type="ECO:0000256" key="1">
    <source>
        <dbReference type="ARBA" id="ARBA00012513"/>
    </source>
</evidence>
<dbReference type="SUPFAM" id="SSF56112">
    <property type="entry name" value="Protein kinase-like (PK-like)"/>
    <property type="match status" value="1"/>
</dbReference>